<feature type="transmembrane region" description="Helical" evidence="5">
    <location>
        <begin position="101"/>
        <end position="119"/>
    </location>
</feature>
<reference evidence="8" key="1">
    <citation type="journal article" date="2016" name="Genome Announc.">
        <title>Genome sequence of Ustilaginoidea virens IPU010, a rice pathogenic fungus causing false smut.</title>
        <authorList>
            <person name="Kumagai T."/>
            <person name="Ishii T."/>
            <person name="Terai G."/>
            <person name="Umemura M."/>
            <person name="Machida M."/>
            <person name="Asai K."/>
        </authorList>
    </citation>
    <scope>NUCLEOTIDE SEQUENCE [LARGE SCALE GENOMIC DNA]</scope>
    <source>
        <strain evidence="8">IPU010</strain>
    </source>
</reference>
<evidence type="ECO:0000313" key="7">
    <source>
        <dbReference type="EMBL" id="GAO13190.1"/>
    </source>
</evidence>
<dbReference type="Gene3D" id="1.20.1070.10">
    <property type="entry name" value="Rhodopsin 7-helix transmembrane proteins"/>
    <property type="match status" value="1"/>
</dbReference>
<sequence>MESSDDGSRLSAEHTNTLITIERTGAAMSMAAITVTVVSYAVFRRLRTTPNLFLFFASIANAGASVAAMMGYDGLRMGVNSSLCQTQALRGALPRFMQADPWWSCAMAVNVFLVFFNNANPATFRKYTWIYCVICYGGPMIPSVVLISIRGDPKGPVFVTEIHITSGFLGFDFEEGISAPPATHIVPSRACNRSWPTLLNDSELDRRAITAQNFVTTCSSGGQCTDRSTLAGKFGLLASTASMKLRRLDPVKMAYIRTSFIFGFSVLITWIPSSVNRLYSLANEGQVSYPLSIASGCVLPLQGVWNATIFFMTSWSALCDDVKAMSVRMGYGRYDSSRGTNRLASRLGVSSTDTCTEFKVSRCNGVQNCGCENCKSTSLQMVEPSISRDRHFIGSLKPQD</sequence>
<feature type="domain" description="G-protein coupled receptors family 2 profile 2" evidence="6">
    <location>
        <begin position="18"/>
        <end position="150"/>
    </location>
</feature>
<dbReference type="PANTHER" id="PTHR23112">
    <property type="entry name" value="G PROTEIN-COUPLED RECEPTOR 157-RELATED"/>
    <property type="match status" value="1"/>
</dbReference>
<protein>
    <recommendedName>
        <fullName evidence="6">G-protein coupled receptors family 2 profile 2 domain-containing protein</fullName>
    </recommendedName>
</protein>
<dbReference type="InterPro" id="IPR017981">
    <property type="entry name" value="GPCR_2-like_7TM"/>
</dbReference>
<feature type="transmembrane region" description="Helical" evidence="5">
    <location>
        <begin position="254"/>
        <end position="273"/>
    </location>
</feature>
<dbReference type="GO" id="GO:0004930">
    <property type="term" value="F:G protein-coupled receptor activity"/>
    <property type="evidence" value="ECO:0007669"/>
    <property type="project" value="InterPro"/>
</dbReference>
<feature type="transmembrane region" description="Helical" evidence="5">
    <location>
        <begin position="293"/>
        <end position="318"/>
    </location>
</feature>
<organism evidence="7 8">
    <name type="scientific">Ustilaginoidea virens</name>
    <name type="common">Rice false smut fungus</name>
    <name type="synonym">Villosiclava virens</name>
    <dbReference type="NCBI Taxonomy" id="1159556"/>
    <lineage>
        <taxon>Eukaryota</taxon>
        <taxon>Fungi</taxon>
        <taxon>Dikarya</taxon>
        <taxon>Ascomycota</taxon>
        <taxon>Pezizomycotina</taxon>
        <taxon>Sordariomycetes</taxon>
        <taxon>Hypocreomycetidae</taxon>
        <taxon>Hypocreales</taxon>
        <taxon>Clavicipitaceae</taxon>
        <taxon>Ustilaginoidea</taxon>
    </lineage>
</organism>
<keyword evidence="3 5" id="KW-1133">Transmembrane helix</keyword>
<gene>
    <name evidence="7" type="ORF">UVI_02025420</name>
</gene>
<comment type="caution">
    <text evidence="7">The sequence shown here is derived from an EMBL/GenBank/DDBJ whole genome shotgun (WGS) entry which is preliminary data.</text>
</comment>
<accession>A0A1B5KR47</accession>
<dbReference type="GO" id="GO:0005886">
    <property type="term" value="C:plasma membrane"/>
    <property type="evidence" value="ECO:0007669"/>
    <property type="project" value="TreeGrafter"/>
</dbReference>
<evidence type="ECO:0000256" key="5">
    <source>
        <dbReference type="SAM" id="Phobius"/>
    </source>
</evidence>
<evidence type="ECO:0000259" key="6">
    <source>
        <dbReference type="PROSITE" id="PS50261"/>
    </source>
</evidence>
<dbReference type="GO" id="GO:0007166">
    <property type="term" value="P:cell surface receptor signaling pathway"/>
    <property type="evidence" value="ECO:0007669"/>
    <property type="project" value="InterPro"/>
</dbReference>
<feature type="transmembrane region" description="Helical" evidence="5">
    <location>
        <begin position="25"/>
        <end position="43"/>
    </location>
</feature>
<keyword evidence="4 5" id="KW-0472">Membrane</keyword>
<dbReference type="PANTHER" id="PTHR23112:SF0">
    <property type="entry name" value="TRANSMEMBRANE PROTEIN 116"/>
    <property type="match status" value="1"/>
</dbReference>
<dbReference type="EMBL" id="BBTG02000010">
    <property type="protein sequence ID" value="GAO13190.1"/>
    <property type="molecule type" value="Genomic_DNA"/>
</dbReference>
<evidence type="ECO:0000313" key="8">
    <source>
        <dbReference type="Proteomes" id="UP000054053"/>
    </source>
</evidence>
<comment type="subcellular location">
    <subcellularLocation>
        <location evidence="1">Membrane</location>
        <topology evidence="1">Multi-pass membrane protein</topology>
    </subcellularLocation>
</comment>
<dbReference type="AlphaFoldDB" id="A0A1B5KR47"/>
<evidence type="ECO:0000256" key="4">
    <source>
        <dbReference type="ARBA" id="ARBA00023136"/>
    </source>
</evidence>
<evidence type="ECO:0000256" key="1">
    <source>
        <dbReference type="ARBA" id="ARBA00004141"/>
    </source>
</evidence>
<name>A0A1B5KR47_USTVR</name>
<evidence type="ECO:0000256" key="3">
    <source>
        <dbReference type="ARBA" id="ARBA00022989"/>
    </source>
</evidence>
<proteinExistence type="predicted"/>
<dbReference type="Proteomes" id="UP000054053">
    <property type="component" value="Unassembled WGS sequence"/>
</dbReference>
<evidence type="ECO:0000256" key="2">
    <source>
        <dbReference type="ARBA" id="ARBA00022692"/>
    </source>
</evidence>
<dbReference type="GO" id="GO:0007189">
    <property type="term" value="P:adenylate cyclase-activating G protein-coupled receptor signaling pathway"/>
    <property type="evidence" value="ECO:0007669"/>
    <property type="project" value="TreeGrafter"/>
</dbReference>
<feature type="transmembrane region" description="Helical" evidence="5">
    <location>
        <begin position="52"/>
        <end position="72"/>
    </location>
</feature>
<dbReference type="PROSITE" id="PS50261">
    <property type="entry name" value="G_PROTEIN_RECEP_F2_4"/>
    <property type="match status" value="1"/>
</dbReference>
<dbReference type="Pfam" id="PF00002">
    <property type="entry name" value="7tm_2"/>
    <property type="match status" value="1"/>
</dbReference>
<keyword evidence="2 5" id="KW-0812">Transmembrane</keyword>
<dbReference type="InterPro" id="IPR000832">
    <property type="entry name" value="GPCR_2_secretin-like"/>
</dbReference>